<protein>
    <submittedName>
        <fullName evidence="1">Uncharacterized protein</fullName>
    </submittedName>
</protein>
<proteinExistence type="predicted"/>
<gene>
    <name evidence="1" type="ORF">METZ01_LOCUS430822</name>
</gene>
<sequence length="51" mass="6022">MAKDSENSKAPHKLFESHNPTARILFVLQYFARSDVFNAPSQMEYCVWIFR</sequence>
<dbReference type="EMBL" id="UINC01172737">
    <property type="protein sequence ID" value="SVD77968.1"/>
    <property type="molecule type" value="Genomic_DNA"/>
</dbReference>
<evidence type="ECO:0000313" key="1">
    <source>
        <dbReference type="EMBL" id="SVD77968.1"/>
    </source>
</evidence>
<reference evidence="1" key="1">
    <citation type="submission" date="2018-05" db="EMBL/GenBank/DDBJ databases">
        <authorList>
            <person name="Lanie J.A."/>
            <person name="Ng W.-L."/>
            <person name="Kazmierczak K.M."/>
            <person name="Andrzejewski T.M."/>
            <person name="Davidsen T.M."/>
            <person name="Wayne K.J."/>
            <person name="Tettelin H."/>
            <person name="Glass J.I."/>
            <person name="Rusch D."/>
            <person name="Podicherti R."/>
            <person name="Tsui H.-C.T."/>
            <person name="Winkler M.E."/>
        </authorList>
    </citation>
    <scope>NUCLEOTIDE SEQUENCE</scope>
</reference>
<accession>A0A382Y645</accession>
<dbReference type="AlphaFoldDB" id="A0A382Y645"/>
<organism evidence="1">
    <name type="scientific">marine metagenome</name>
    <dbReference type="NCBI Taxonomy" id="408172"/>
    <lineage>
        <taxon>unclassified sequences</taxon>
        <taxon>metagenomes</taxon>
        <taxon>ecological metagenomes</taxon>
    </lineage>
</organism>
<name>A0A382Y645_9ZZZZ</name>